<reference evidence="7" key="1">
    <citation type="submission" date="2009-10" db="EMBL/GenBank/DDBJ databases">
        <title>Diversity of trophic interactions inside an arsenic-rich microbial ecosystem.</title>
        <authorList>
            <person name="Bertin P.N."/>
            <person name="Heinrich-Salmeron A."/>
            <person name="Pelletier E."/>
            <person name="Goulhen-Chollet F."/>
            <person name="Arsene-Ploetze F."/>
            <person name="Gallien S."/>
            <person name="Calteau A."/>
            <person name="Vallenet D."/>
            <person name="Casiot C."/>
            <person name="Chane-Woon-Ming B."/>
            <person name="Giloteaux L."/>
            <person name="Barakat M."/>
            <person name="Bonnefoy V."/>
            <person name="Bruneel O."/>
            <person name="Chandler M."/>
            <person name="Cleiss J."/>
            <person name="Duran R."/>
            <person name="Elbaz-Poulichet F."/>
            <person name="Fonknechten N."/>
            <person name="Lauga B."/>
            <person name="Mornico D."/>
            <person name="Ortet P."/>
            <person name="Schaeffer C."/>
            <person name="Siguier P."/>
            <person name="Alexander Thil Smith A."/>
            <person name="Van Dorsselaer A."/>
            <person name="Weissenbach J."/>
            <person name="Medigue C."/>
            <person name="Le Paslier D."/>
        </authorList>
    </citation>
    <scope>NUCLEOTIDE SEQUENCE</scope>
</reference>
<proteinExistence type="inferred from homology"/>
<dbReference type="GO" id="GO:0006189">
    <property type="term" value="P:'de novo' IMP biosynthetic process"/>
    <property type="evidence" value="ECO:0007669"/>
    <property type="project" value="InterPro"/>
</dbReference>
<keyword evidence="4" id="KW-0067">ATP-binding</keyword>
<dbReference type="PANTHER" id="PTHR11609">
    <property type="entry name" value="PURINE BIOSYNTHESIS PROTEIN 6/7, PUR6/7"/>
    <property type="match status" value="1"/>
</dbReference>
<dbReference type="EMBL" id="CABL01000005">
    <property type="protein sequence ID" value="CBH75123.1"/>
    <property type="molecule type" value="Genomic_DNA"/>
</dbReference>
<dbReference type="InterPro" id="IPR054350">
    <property type="entry name" value="PurT/PurK_preATP-grasp"/>
</dbReference>
<evidence type="ECO:0000313" key="7">
    <source>
        <dbReference type="EMBL" id="CBH75123.1"/>
    </source>
</evidence>
<dbReference type="FunFam" id="3.30.1490.20:FF:000015">
    <property type="entry name" value="N5-carboxyaminoimidazole ribonucleotide synthase"/>
    <property type="match status" value="1"/>
</dbReference>
<evidence type="ECO:0000256" key="2">
    <source>
        <dbReference type="ARBA" id="ARBA00022741"/>
    </source>
</evidence>
<dbReference type="NCBIfam" id="NF004679">
    <property type="entry name" value="PRK06019.1-5"/>
    <property type="match status" value="1"/>
</dbReference>
<dbReference type="SUPFAM" id="SSF56059">
    <property type="entry name" value="Glutathione synthetase ATP-binding domain-like"/>
    <property type="match status" value="1"/>
</dbReference>
<name>E6PF87_9ZZZZ</name>
<evidence type="ECO:0000256" key="3">
    <source>
        <dbReference type="ARBA" id="ARBA00022755"/>
    </source>
</evidence>
<dbReference type="AlphaFoldDB" id="E6PF87"/>
<dbReference type="Gene3D" id="3.30.470.20">
    <property type="entry name" value="ATP-grasp fold, B domain"/>
    <property type="match status" value="1"/>
</dbReference>
<evidence type="ECO:0000256" key="4">
    <source>
        <dbReference type="ARBA" id="ARBA00022840"/>
    </source>
</evidence>
<organism evidence="7">
    <name type="scientific">mine drainage metagenome</name>
    <dbReference type="NCBI Taxonomy" id="410659"/>
    <lineage>
        <taxon>unclassified sequences</taxon>
        <taxon>metagenomes</taxon>
        <taxon>ecological metagenomes</taxon>
    </lineage>
</organism>
<dbReference type="SUPFAM" id="SSF51246">
    <property type="entry name" value="Rudiment single hybrid motif"/>
    <property type="match status" value="1"/>
</dbReference>
<comment type="caution">
    <text evidence="7">The sequence shown here is derived from an EMBL/GenBank/DDBJ whole genome shotgun (WGS) entry which is preliminary data.</text>
</comment>
<evidence type="ECO:0000259" key="6">
    <source>
        <dbReference type="PROSITE" id="PS50975"/>
    </source>
</evidence>
<dbReference type="GO" id="GO:0005829">
    <property type="term" value="C:cytosol"/>
    <property type="evidence" value="ECO:0007669"/>
    <property type="project" value="TreeGrafter"/>
</dbReference>
<dbReference type="SUPFAM" id="SSF52440">
    <property type="entry name" value="PreATP-grasp domain"/>
    <property type="match status" value="1"/>
</dbReference>
<dbReference type="NCBIfam" id="NF004676">
    <property type="entry name" value="PRK06019.1-2"/>
    <property type="match status" value="1"/>
</dbReference>
<dbReference type="InterPro" id="IPR005875">
    <property type="entry name" value="PurK"/>
</dbReference>
<dbReference type="NCBIfam" id="TIGR01161">
    <property type="entry name" value="purK"/>
    <property type="match status" value="1"/>
</dbReference>
<dbReference type="NCBIfam" id="NF004675">
    <property type="entry name" value="PRK06019.1-1"/>
    <property type="match status" value="1"/>
</dbReference>
<dbReference type="Pfam" id="PF17769">
    <property type="entry name" value="PurK_C"/>
    <property type="match status" value="1"/>
</dbReference>
<dbReference type="Gene3D" id="3.30.1490.20">
    <property type="entry name" value="ATP-grasp fold, A domain"/>
    <property type="match status" value="1"/>
</dbReference>
<evidence type="ECO:0000256" key="1">
    <source>
        <dbReference type="ARBA" id="ARBA00022598"/>
    </source>
</evidence>
<dbReference type="FunFam" id="3.40.50.20:FF:000016">
    <property type="entry name" value="N5-carboxyaminoimidazole ribonucleotide synthase"/>
    <property type="match status" value="1"/>
</dbReference>
<feature type="domain" description="ATP-grasp" evidence="6">
    <location>
        <begin position="106"/>
        <end position="292"/>
    </location>
</feature>
<dbReference type="PROSITE" id="PS50975">
    <property type="entry name" value="ATP_GRASP"/>
    <property type="match status" value="1"/>
</dbReference>
<protein>
    <submittedName>
        <fullName evidence="7">Phosphoribosylaminoimidazole carboxylase ATPase subunit</fullName>
        <ecNumber evidence="7">4.1.1.21</ecNumber>
    </submittedName>
</protein>
<comment type="pathway">
    <text evidence="5">Purine metabolism.</text>
</comment>
<dbReference type="Pfam" id="PF02222">
    <property type="entry name" value="ATP-grasp"/>
    <property type="match status" value="1"/>
</dbReference>
<keyword evidence="2" id="KW-0547">Nucleotide-binding</keyword>
<evidence type="ECO:0000256" key="5">
    <source>
        <dbReference type="ARBA" id="ARBA00025704"/>
    </source>
</evidence>
<dbReference type="GO" id="GO:0004638">
    <property type="term" value="F:phosphoribosylaminoimidazole carboxylase activity"/>
    <property type="evidence" value="ECO:0007669"/>
    <property type="project" value="UniProtKB-EC"/>
</dbReference>
<dbReference type="GO" id="GO:0046872">
    <property type="term" value="F:metal ion binding"/>
    <property type="evidence" value="ECO:0007669"/>
    <property type="project" value="InterPro"/>
</dbReference>
<keyword evidence="7" id="KW-0456">Lyase</keyword>
<dbReference type="InterPro" id="IPR003135">
    <property type="entry name" value="ATP-grasp_carboxylate-amine"/>
</dbReference>
<dbReference type="GO" id="GO:0016874">
    <property type="term" value="F:ligase activity"/>
    <property type="evidence" value="ECO:0007669"/>
    <property type="project" value="UniProtKB-KW"/>
</dbReference>
<gene>
    <name evidence="7" type="primary">purK</name>
    <name evidence="7" type="ORF">CARN1_0298</name>
</gene>
<dbReference type="HAMAP" id="MF_01928">
    <property type="entry name" value="PurK"/>
    <property type="match status" value="1"/>
</dbReference>
<dbReference type="InterPro" id="IPR013815">
    <property type="entry name" value="ATP_grasp_subdomain_1"/>
</dbReference>
<dbReference type="InterPro" id="IPR011054">
    <property type="entry name" value="Rudment_hybrid_motif"/>
</dbReference>
<dbReference type="Gene3D" id="3.40.50.20">
    <property type="match status" value="1"/>
</dbReference>
<dbReference type="PANTHER" id="PTHR11609:SF5">
    <property type="entry name" value="PHOSPHORIBOSYLAMINOIMIDAZOLE CARBOXYLASE"/>
    <property type="match status" value="1"/>
</dbReference>
<accession>E6PF87</accession>
<dbReference type="EC" id="4.1.1.21" evidence="7"/>
<dbReference type="InterPro" id="IPR016185">
    <property type="entry name" value="PreATP-grasp_dom_sf"/>
</dbReference>
<dbReference type="Pfam" id="PF22660">
    <property type="entry name" value="RS_preATP-grasp-like"/>
    <property type="match status" value="1"/>
</dbReference>
<sequence>MMHRLGVIGGGQLGRMFALDAKRMGYHVTVLDPQEHSPCGQVADEQIVASYDDLAAIEELGKKSDVVTFEFENISIASIEFLESAGFHVTPGSAVLRITQDRLLEKTFVRECGIPTADFARIDRIGDLSEAAMMVGFPAIMKTVRGGYDGKGQWRVDTLDAAQAAFAAGKGATLIFERMIYFTKELSVVATRNAQDQVVTYPVAENVHDHGILSMTIAPARIKADLAARAAEMATTIGRKLGIVGTYCVEFFFNERNDLLVNEIAPRPHNSGHYTIDVTPCSQYEQHVRAICALPLSPPRLFANAIMMNILGAGKGDTLGGVEEMLADPSIVLHMYGKHHAVARRKMGHVTAIVDGPVDEAAIKRARGAHGRLRWLP</sequence>
<dbReference type="GO" id="GO:0005524">
    <property type="term" value="F:ATP binding"/>
    <property type="evidence" value="ECO:0007669"/>
    <property type="project" value="UniProtKB-KW"/>
</dbReference>
<dbReference type="InterPro" id="IPR011761">
    <property type="entry name" value="ATP-grasp"/>
</dbReference>
<keyword evidence="1" id="KW-0436">Ligase</keyword>
<dbReference type="InterPro" id="IPR040686">
    <property type="entry name" value="PurK_C"/>
</dbReference>
<keyword evidence="3" id="KW-0658">Purine biosynthesis</keyword>